<feature type="compositionally biased region" description="Basic residues" evidence="1">
    <location>
        <begin position="82"/>
        <end position="94"/>
    </location>
</feature>
<gene>
    <name evidence="2" type="ORF">RFI_08746</name>
</gene>
<dbReference type="Proteomes" id="UP000023152">
    <property type="component" value="Unassembled WGS sequence"/>
</dbReference>
<reference evidence="2 3" key="1">
    <citation type="journal article" date="2013" name="Curr. Biol.">
        <title>The Genome of the Foraminiferan Reticulomyxa filosa.</title>
        <authorList>
            <person name="Glockner G."/>
            <person name="Hulsmann N."/>
            <person name="Schleicher M."/>
            <person name="Noegel A.A."/>
            <person name="Eichinger L."/>
            <person name="Gallinger C."/>
            <person name="Pawlowski J."/>
            <person name="Sierra R."/>
            <person name="Euteneuer U."/>
            <person name="Pillet L."/>
            <person name="Moustafa A."/>
            <person name="Platzer M."/>
            <person name="Groth M."/>
            <person name="Szafranski K."/>
            <person name="Schliwa M."/>
        </authorList>
    </citation>
    <scope>NUCLEOTIDE SEQUENCE [LARGE SCALE GENOMIC DNA]</scope>
</reference>
<sequence>MEDIVKFYGGDSDSTDDDSMSRSVNTNSQALSTLVNVAPSVDIATMTTSLQKYHRIDAKEIRHNPTADMISSLMSNTTRFKTGGKQKKKKKKGGRGFDLDKFFWGEKKSRKNNNNNKTMVEHQCFFVKWIGRTDMLSIRRRE</sequence>
<feature type="region of interest" description="Disordered" evidence="1">
    <location>
        <begin position="1"/>
        <end position="25"/>
    </location>
</feature>
<comment type="caution">
    <text evidence="2">The sequence shown here is derived from an EMBL/GenBank/DDBJ whole genome shotgun (WGS) entry which is preliminary data.</text>
</comment>
<accession>X6NQY4</accession>
<dbReference type="EMBL" id="ASPP01006696">
    <property type="protein sequence ID" value="ETO28391.1"/>
    <property type="molecule type" value="Genomic_DNA"/>
</dbReference>
<keyword evidence="3" id="KW-1185">Reference proteome</keyword>
<evidence type="ECO:0000313" key="2">
    <source>
        <dbReference type="EMBL" id="ETO28391.1"/>
    </source>
</evidence>
<evidence type="ECO:0000256" key="1">
    <source>
        <dbReference type="SAM" id="MobiDB-lite"/>
    </source>
</evidence>
<dbReference type="AlphaFoldDB" id="X6NQY4"/>
<protein>
    <submittedName>
        <fullName evidence="2">Uncharacterized protein</fullName>
    </submittedName>
</protein>
<name>X6NQY4_RETFI</name>
<proteinExistence type="predicted"/>
<evidence type="ECO:0000313" key="3">
    <source>
        <dbReference type="Proteomes" id="UP000023152"/>
    </source>
</evidence>
<organism evidence="2 3">
    <name type="scientific">Reticulomyxa filosa</name>
    <dbReference type="NCBI Taxonomy" id="46433"/>
    <lineage>
        <taxon>Eukaryota</taxon>
        <taxon>Sar</taxon>
        <taxon>Rhizaria</taxon>
        <taxon>Retaria</taxon>
        <taxon>Foraminifera</taxon>
        <taxon>Monothalamids</taxon>
        <taxon>Reticulomyxidae</taxon>
        <taxon>Reticulomyxa</taxon>
    </lineage>
</organism>
<feature type="region of interest" description="Disordered" evidence="1">
    <location>
        <begin position="67"/>
        <end position="95"/>
    </location>
</feature>